<name>A0ACC2Q0X4_9HYME</name>
<protein>
    <submittedName>
        <fullName evidence="1">Uncharacterized protein</fullName>
    </submittedName>
</protein>
<dbReference type="Proteomes" id="UP001239111">
    <property type="component" value="Chromosome 1"/>
</dbReference>
<reference evidence="1" key="1">
    <citation type="submission" date="2023-04" db="EMBL/GenBank/DDBJ databases">
        <title>A chromosome-level genome assembly of the parasitoid wasp Eretmocerus hayati.</title>
        <authorList>
            <person name="Zhong Y."/>
            <person name="Liu S."/>
            <person name="Liu Y."/>
        </authorList>
    </citation>
    <scope>NUCLEOTIDE SEQUENCE</scope>
    <source>
        <strain evidence="1">ZJU_SS_LIU_2023</strain>
    </source>
</reference>
<dbReference type="EMBL" id="CM056741">
    <property type="protein sequence ID" value="KAJ8688646.1"/>
    <property type="molecule type" value="Genomic_DNA"/>
</dbReference>
<accession>A0ACC2Q0X4</accession>
<keyword evidence="2" id="KW-1185">Reference proteome</keyword>
<sequence length="273" mass="32052">MADLFVNYIQQYQWQVQGELEFIEDNDNCDDLSDEDKLLDYEELDDDMDPNELPRNRDPDYYCHSTDERRPLIRVPLAKKMKAVNSHREHKNWKLKTLQVHIGKCLIRIDELYRWKQQITKGGCPDDQLEVVSNWVYERFREQRAAQLPVTTRNLQEWALQAAAQFCSTNFKFKASLSWINDFKKKFRICRKVSKFVKPTERRSLNESMAASSAFQLDGQSLTIDPKKIVNTEWGISIKSVRGQFNVSKVTCARADQAEPCVGSVCWLQYLRQ</sequence>
<comment type="caution">
    <text evidence="1">The sequence shown here is derived from an EMBL/GenBank/DDBJ whole genome shotgun (WGS) entry which is preliminary data.</text>
</comment>
<gene>
    <name evidence="1" type="ORF">QAD02_024441</name>
</gene>
<proteinExistence type="predicted"/>
<evidence type="ECO:0000313" key="1">
    <source>
        <dbReference type="EMBL" id="KAJ8688646.1"/>
    </source>
</evidence>
<organism evidence="1 2">
    <name type="scientific">Eretmocerus hayati</name>
    <dbReference type="NCBI Taxonomy" id="131215"/>
    <lineage>
        <taxon>Eukaryota</taxon>
        <taxon>Metazoa</taxon>
        <taxon>Ecdysozoa</taxon>
        <taxon>Arthropoda</taxon>
        <taxon>Hexapoda</taxon>
        <taxon>Insecta</taxon>
        <taxon>Pterygota</taxon>
        <taxon>Neoptera</taxon>
        <taxon>Endopterygota</taxon>
        <taxon>Hymenoptera</taxon>
        <taxon>Apocrita</taxon>
        <taxon>Proctotrupomorpha</taxon>
        <taxon>Chalcidoidea</taxon>
        <taxon>Aphelinidae</taxon>
        <taxon>Aphelininae</taxon>
        <taxon>Eretmocerus</taxon>
    </lineage>
</organism>
<evidence type="ECO:0000313" key="2">
    <source>
        <dbReference type="Proteomes" id="UP001239111"/>
    </source>
</evidence>